<dbReference type="EMBL" id="MU806043">
    <property type="protein sequence ID" value="KAJ3841335.1"/>
    <property type="molecule type" value="Genomic_DNA"/>
</dbReference>
<dbReference type="Proteomes" id="UP001163846">
    <property type="component" value="Unassembled WGS sequence"/>
</dbReference>
<dbReference type="SUPFAM" id="SSF53448">
    <property type="entry name" value="Nucleotide-diphospho-sugar transferases"/>
    <property type="match status" value="1"/>
</dbReference>
<dbReference type="Gene3D" id="3.90.550.10">
    <property type="entry name" value="Spore Coat Polysaccharide Biosynthesis Protein SpsA, Chain A"/>
    <property type="match status" value="1"/>
</dbReference>
<evidence type="ECO:0000313" key="2">
    <source>
        <dbReference type="Proteomes" id="UP001163846"/>
    </source>
</evidence>
<proteinExistence type="predicted"/>
<dbReference type="PANTHER" id="PTHR33604">
    <property type="entry name" value="OSJNBA0004B13.7 PROTEIN"/>
    <property type="match status" value="1"/>
</dbReference>
<organism evidence="1 2">
    <name type="scientific">Lentinula raphanica</name>
    <dbReference type="NCBI Taxonomy" id="153919"/>
    <lineage>
        <taxon>Eukaryota</taxon>
        <taxon>Fungi</taxon>
        <taxon>Dikarya</taxon>
        <taxon>Basidiomycota</taxon>
        <taxon>Agaricomycotina</taxon>
        <taxon>Agaricomycetes</taxon>
        <taxon>Agaricomycetidae</taxon>
        <taxon>Agaricales</taxon>
        <taxon>Marasmiineae</taxon>
        <taxon>Omphalotaceae</taxon>
        <taxon>Lentinula</taxon>
    </lineage>
</organism>
<accession>A0AA38UHF4</accession>
<protein>
    <submittedName>
        <fullName evidence="1">Uncharacterized protein</fullName>
    </submittedName>
</protein>
<reference evidence="1" key="1">
    <citation type="submission" date="2022-08" db="EMBL/GenBank/DDBJ databases">
        <authorList>
            <consortium name="DOE Joint Genome Institute"/>
            <person name="Min B."/>
            <person name="Riley R."/>
            <person name="Sierra-Patev S."/>
            <person name="Naranjo-Ortiz M."/>
            <person name="Looney B."/>
            <person name="Konkel Z."/>
            <person name="Slot J.C."/>
            <person name="Sakamoto Y."/>
            <person name="Steenwyk J.L."/>
            <person name="Rokas A."/>
            <person name="Carro J."/>
            <person name="Camarero S."/>
            <person name="Ferreira P."/>
            <person name="Molpeceres G."/>
            <person name="Ruiz-Duenas F.J."/>
            <person name="Serrano A."/>
            <person name="Henrissat B."/>
            <person name="Drula E."/>
            <person name="Hughes K.W."/>
            <person name="Mata J.L."/>
            <person name="Ishikawa N.K."/>
            <person name="Vargas-Isla R."/>
            <person name="Ushijima S."/>
            <person name="Smith C.A."/>
            <person name="Ahrendt S."/>
            <person name="Andreopoulos W."/>
            <person name="He G."/>
            <person name="Labutti K."/>
            <person name="Lipzen A."/>
            <person name="Ng V."/>
            <person name="Sandor L."/>
            <person name="Barry K."/>
            <person name="Martinez A.T."/>
            <person name="Xiao Y."/>
            <person name="Gibbons J.G."/>
            <person name="Terashima K."/>
            <person name="Hibbett D.S."/>
            <person name="Grigoriev I.V."/>
        </authorList>
    </citation>
    <scope>NUCLEOTIDE SEQUENCE</scope>
    <source>
        <strain evidence="1">TFB9207</strain>
    </source>
</reference>
<name>A0AA38UHF4_9AGAR</name>
<comment type="caution">
    <text evidence="1">The sequence shown here is derived from an EMBL/GenBank/DDBJ whole genome shotgun (WGS) entry which is preliminary data.</text>
</comment>
<keyword evidence="2" id="KW-1185">Reference proteome</keyword>
<gene>
    <name evidence="1" type="ORF">F5878DRAFT_578603</name>
</gene>
<evidence type="ECO:0000313" key="1">
    <source>
        <dbReference type="EMBL" id="KAJ3841335.1"/>
    </source>
</evidence>
<dbReference type="PANTHER" id="PTHR33604:SF3">
    <property type="entry name" value="OSJNBA0004B13.7 PROTEIN"/>
    <property type="match status" value="1"/>
</dbReference>
<sequence length="750" mass="83945">MEYATGNSSTLDLEAELSFIPENISLVDKHSLTAVLPVTDDSLSNLRHVLGPLVHPDSASPCLREILLVAQDATISNLRSELFTIMSQMEFSRHIQCSIRSWKDTVSKSTALIQAVATASTDWALILEKDGLVNLDEDVQHSLLNPPSISLPVGPRGVWLTQNASCITPSSKNLLKASYLIPPFVMPSALTAHIGERATSWASFGSYVTSLFNFKDGQAGGIVLFQSSQNTDMSWCSSISQPLPTDLFPVLDSESLFQQWPSSTLSADRNFSVTASLDDSPMIFGILFQSLNDLQSFAPVACHLQTRGHTLRIALYDVRPSQAPLTHEHPSCSLSYKILGVNELLSGWIDEIEEMEGHLEVLITLSEVTDPLGGCTSASIIRIAREDLQHSLWMSSLTSLEWRDWNVPQVTLSIITKDRPQSLSRLLESVTEARFFGDKVDLRINLEQSADLETMNLVKKFSWSYGSLFMHHRVIHGGLLTAVAESWYPHSQDAYGVLLEDDVELSPLFYAWIKMTILRYRYGSNRGKAPHIFGISLYQPKNLELDLTGRRPFNASHILLSSGMHAFTPYLSPVPCSWGAVYFPEHWMEFHDFLAMRFSEDALNLTQVIVPNVRSNQWTRSWKKYFIELVYLRGYVMLYPNYPQHVSLSTNHLEVGSHVKIRSMEKRESFSVPLMKLGDGTGAREVDLLDLPNRSLPPWTSLPVFNLTGVPTTLDLLKETGMLRYLELGFCSDAVDGRSVDAYEFSICGK</sequence>
<dbReference type="InterPro" id="IPR029044">
    <property type="entry name" value="Nucleotide-diphossugar_trans"/>
</dbReference>
<dbReference type="AlphaFoldDB" id="A0AA38UHF4"/>